<dbReference type="InterPro" id="IPR003660">
    <property type="entry name" value="HAMP_dom"/>
</dbReference>
<evidence type="ECO:0000256" key="5">
    <source>
        <dbReference type="ARBA" id="ARBA00022519"/>
    </source>
</evidence>
<feature type="domain" description="HAMP" evidence="15">
    <location>
        <begin position="210"/>
        <end position="262"/>
    </location>
</feature>
<keyword evidence="8 12" id="KW-0472">Membrane</keyword>
<keyword evidence="3" id="KW-0488">Methylation</keyword>
<evidence type="ECO:0008006" key="18">
    <source>
        <dbReference type="Google" id="ProtNLM"/>
    </source>
</evidence>
<dbReference type="Gene3D" id="3.30.450.20">
    <property type="entry name" value="PAS domain"/>
    <property type="match status" value="1"/>
</dbReference>
<dbReference type="PROSITE" id="PS50111">
    <property type="entry name" value="CHEMOTAXIS_TRANSDUC_2"/>
    <property type="match status" value="1"/>
</dbReference>
<sequence>MRVNNPVTQQEHLLRDGEALMSTTDIHSHITYANSAFIKACGFTEQELMGEAHNLIRHPDMPPEAFADMWATLQQGDSWTGMVKNRRKNGDFYWVRANVTPVYHGGELTGYISVRTVPEREEVTASEALYRAVREKHAGHLRFFKGLVIRRGWKSVLSLFQRLSLSQRLFGALGMLALAVGVMPLAHLNIGWQAALTVLLLAAMGSFLQQQIIRPVKTIVRQMQKIVSGQQAGLIQLNRVDEVGLMMRLVNQSGLNLRSLVDDVGGQVSGIGGISQQLAESSRAMSERTDETYAQLQQTAAAIEEISGAVEQTADSAAQTSQMADRASQSALEGEQMMKRTLAMMESMAETSEHIVEIISVIDKIAFQTNILALNAAVEAARAGVSGRGFAVVAAEVRNLAQHSASAAKEIKALIDRNAVGVSSGVAEVKSAEKHISEMAAEIVSMAGLIREIGDATREQTSALGLINHSVEQISTMTQNNADMVVQAGAVVENLNQRAWRLTSAINVYGS</sequence>
<dbReference type="NCBIfam" id="TIGR00229">
    <property type="entry name" value="sensory_box"/>
    <property type="match status" value="1"/>
</dbReference>
<evidence type="ECO:0000313" key="16">
    <source>
        <dbReference type="EMBL" id="ATF93966.1"/>
    </source>
</evidence>
<dbReference type="SUPFAM" id="SSF55785">
    <property type="entry name" value="PYP-like sensor domain (PAS domain)"/>
    <property type="match status" value="1"/>
</dbReference>
<dbReference type="InterPro" id="IPR004089">
    <property type="entry name" value="MCPsignal_dom"/>
</dbReference>
<dbReference type="SMART" id="SM00086">
    <property type="entry name" value="PAC"/>
    <property type="match status" value="1"/>
</dbReference>
<feature type="domain" description="Methyl-accepting transducer" evidence="13">
    <location>
        <begin position="267"/>
        <end position="496"/>
    </location>
</feature>
<feature type="transmembrane region" description="Helical" evidence="12">
    <location>
        <begin position="169"/>
        <end position="186"/>
    </location>
</feature>
<dbReference type="PANTHER" id="PTHR43531">
    <property type="entry name" value="PROTEIN ICFG"/>
    <property type="match status" value="1"/>
</dbReference>
<evidence type="ECO:0000256" key="2">
    <source>
        <dbReference type="ARBA" id="ARBA00022475"/>
    </source>
</evidence>
<dbReference type="InterPro" id="IPR001610">
    <property type="entry name" value="PAC"/>
</dbReference>
<feature type="domain" description="PAS" evidence="14">
    <location>
        <begin position="25"/>
        <end position="60"/>
    </location>
</feature>
<evidence type="ECO:0000256" key="1">
    <source>
        <dbReference type="ARBA" id="ARBA00004429"/>
    </source>
</evidence>
<keyword evidence="9 11" id="KW-0807">Transducer</keyword>
<proteinExistence type="inferred from homology"/>
<keyword evidence="6 12" id="KW-0812">Transmembrane</keyword>
<dbReference type="InterPro" id="IPR035965">
    <property type="entry name" value="PAS-like_dom_sf"/>
</dbReference>
<evidence type="ECO:0000256" key="7">
    <source>
        <dbReference type="ARBA" id="ARBA00022989"/>
    </source>
</evidence>
<dbReference type="FunFam" id="3.30.450.20:FF:000046">
    <property type="entry name" value="Aerotaxis sensor receptor"/>
    <property type="match status" value="1"/>
</dbReference>
<dbReference type="Gene3D" id="1.10.287.950">
    <property type="entry name" value="Methyl-accepting chemotaxis protein"/>
    <property type="match status" value="1"/>
</dbReference>
<dbReference type="Proteomes" id="UP000217979">
    <property type="component" value="Chromosome"/>
</dbReference>
<dbReference type="InterPro" id="IPR051310">
    <property type="entry name" value="MCP_chemotaxis"/>
</dbReference>
<protein>
    <recommendedName>
        <fullName evidence="18">Chemotaxis protein</fullName>
    </recommendedName>
</protein>
<evidence type="ECO:0000259" key="14">
    <source>
        <dbReference type="PROSITE" id="PS50112"/>
    </source>
</evidence>
<dbReference type="CDD" id="cd00130">
    <property type="entry name" value="PAS"/>
    <property type="match status" value="1"/>
</dbReference>
<dbReference type="GO" id="GO:0007165">
    <property type="term" value="P:signal transduction"/>
    <property type="evidence" value="ECO:0007669"/>
    <property type="project" value="UniProtKB-KW"/>
</dbReference>
<evidence type="ECO:0000256" key="8">
    <source>
        <dbReference type="ARBA" id="ARBA00023136"/>
    </source>
</evidence>
<keyword evidence="7 12" id="KW-1133">Transmembrane helix</keyword>
<accession>A0A291E250</accession>
<evidence type="ECO:0000256" key="9">
    <source>
        <dbReference type="ARBA" id="ARBA00023224"/>
    </source>
</evidence>
<dbReference type="Pfam" id="PF08447">
    <property type="entry name" value="PAS_3"/>
    <property type="match status" value="1"/>
</dbReference>
<name>A0A291E250_9ENTR</name>
<dbReference type="SMART" id="SM00283">
    <property type="entry name" value="MA"/>
    <property type="match status" value="1"/>
</dbReference>
<evidence type="ECO:0000256" key="4">
    <source>
        <dbReference type="ARBA" id="ARBA00022500"/>
    </source>
</evidence>
<evidence type="ECO:0000313" key="17">
    <source>
        <dbReference type="Proteomes" id="UP000217979"/>
    </source>
</evidence>
<dbReference type="RefSeq" id="WP_061277095.1">
    <property type="nucleotide sequence ID" value="NZ_CP023525.1"/>
</dbReference>
<evidence type="ECO:0000256" key="3">
    <source>
        <dbReference type="ARBA" id="ARBA00022481"/>
    </source>
</evidence>
<evidence type="ECO:0000259" key="15">
    <source>
        <dbReference type="PROSITE" id="PS50885"/>
    </source>
</evidence>
<evidence type="ECO:0000256" key="12">
    <source>
        <dbReference type="SAM" id="Phobius"/>
    </source>
</evidence>
<evidence type="ECO:0000256" key="10">
    <source>
        <dbReference type="ARBA" id="ARBA00029447"/>
    </source>
</evidence>
<keyword evidence="5" id="KW-0997">Cell inner membrane</keyword>
<dbReference type="GO" id="GO:0052131">
    <property type="term" value="P:positive aerotaxis"/>
    <property type="evidence" value="ECO:0007669"/>
    <property type="project" value="UniProtKB-ARBA"/>
</dbReference>
<dbReference type="GO" id="GO:0005886">
    <property type="term" value="C:plasma membrane"/>
    <property type="evidence" value="ECO:0007669"/>
    <property type="project" value="UniProtKB-SubCell"/>
</dbReference>
<dbReference type="PROSITE" id="PS50885">
    <property type="entry name" value="HAMP"/>
    <property type="match status" value="1"/>
</dbReference>
<dbReference type="PANTHER" id="PTHR43531:SF7">
    <property type="entry name" value="AEROTAXIS RECEPTOR"/>
    <property type="match status" value="1"/>
</dbReference>
<dbReference type="GO" id="GO:0004888">
    <property type="term" value="F:transmembrane signaling receptor activity"/>
    <property type="evidence" value="ECO:0007669"/>
    <property type="project" value="InterPro"/>
</dbReference>
<gene>
    <name evidence="16" type="ORF">CO704_18575</name>
</gene>
<dbReference type="PROSITE" id="PS50112">
    <property type="entry name" value="PAS"/>
    <property type="match status" value="1"/>
</dbReference>
<dbReference type="SUPFAM" id="SSF58104">
    <property type="entry name" value="Methyl-accepting chemotaxis protein (MCP) signaling domain"/>
    <property type="match status" value="1"/>
</dbReference>
<dbReference type="Pfam" id="PF00015">
    <property type="entry name" value="MCPsignal"/>
    <property type="match status" value="1"/>
</dbReference>
<dbReference type="InterPro" id="IPR013655">
    <property type="entry name" value="PAS_fold_3"/>
</dbReference>
<dbReference type="PRINTS" id="PR00260">
    <property type="entry name" value="CHEMTRNSDUCR"/>
</dbReference>
<dbReference type="InterPro" id="IPR004090">
    <property type="entry name" value="Chemotax_Me-accpt_rcpt"/>
</dbReference>
<reference evidence="16 17" key="1">
    <citation type="submission" date="2017-09" db="EMBL/GenBank/DDBJ databases">
        <title>FDA dAtabase for Regulatory Grade micrObial Sequences (FDA-ARGOS): Supporting development and validation of Infectious Disease Dx tests.</title>
        <authorList>
            <person name="Minogue T."/>
            <person name="Wolcott M."/>
            <person name="Wasieloski L."/>
            <person name="Aguilar W."/>
            <person name="Moore D."/>
            <person name="Tallon L."/>
            <person name="Sadzewicz L."/>
            <person name="Ott S."/>
            <person name="Zhao X."/>
            <person name="Nagaraj S."/>
            <person name="Vavikolanu K."/>
            <person name="Aluvathingal J."/>
            <person name="Nadendla S."/>
            <person name="Sichtig H."/>
        </authorList>
    </citation>
    <scope>NUCLEOTIDE SEQUENCE [LARGE SCALE GENOMIC DNA]</scope>
    <source>
        <strain evidence="16 17">FDAARGOS_392</strain>
    </source>
</reference>
<evidence type="ECO:0000259" key="13">
    <source>
        <dbReference type="PROSITE" id="PS50111"/>
    </source>
</evidence>
<evidence type="ECO:0000256" key="6">
    <source>
        <dbReference type="ARBA" id="ARBA00022692"/>
    </source>
</evidence>
<dbReference type="InterPro" id="IPR000014">
    <property type="entry name" value="PAS"/>
</dbReference>
<organism evidence="16 17">
    <name type="scientific">Cedecea neteri</name>
    <dbReference type="NCBI Taxonomy" id="158822"/>
    <lineage>
        <taxon>Bacteria</taxon>
        <taxon>Pseudomonadati</taxon>
        <taxon>Pseudomonadota</taxon>
        <taxon>Gammaproteobacteria</taxon>
        <taxon>Enterobacterales</taxon>
        <taxon>Enterobacteriaceae</taxon>
        <taxon>Cedecea</taxon>
    </lineage>
</organism>
<dbReference type="EMBL" id="CP023525">
    <property type="protein sequence ID" value="ATF93966.1"/>
    <property type="molecule type" value="Genomic_DNA"/>
</dbReference>
<evidence type="ECO:0000256" key="11">
    <source>
        <dbReference type="PROSITE-ProRule" id="PRU00284"/>
    </source>
</evidence>
<keyword evidence="4" id="KW-0145">Chemotaxis</keyword>
<comment type="similarity">
    <text evidence="10">Belongs to the methyl-accepting chemotaxis (MCP) protein family.</text>
</comment>
<keyword evidence="2" id="KW-1003">Cell membrane</keyword>
<comment type="subcellular location">
    <subcellularLocation>
        <location evidence="1">Cell inner membrane</location>
        <topology evidence="1">Multi-pass membrane protein</topology>
    </subcellularLocation>
</comment>
<dbReference type="FunFam" id="1.10.287.950:FF:000001">
    <property type="entry name" value="Methyl-accepting chemotaxis sensory transducer"/>
    <property type="match status" value="1"/>
</dbReference>
<dbReference type="AlphaFoldDB" id="A0A291E250"/>